<evidence type="ECO:0000256" key="1">
    <source>
        <dbReference type="SAM" id="MobiDB-lite"/>
    </source>
</evidence>
<sequence length="316" mass="35131">MRPHYPPEQYRHITLPPQFPIEDSGKNVSASKSRGQQWNSSALIDITNDSPIVGLANGVILDTPLAKQSGSRMKNTPGSGEDLLRGQVKTLLLKVEEEVEITKFSLESSELLAPIPVNASETQNISGLASVTPSDVFQQPLVPQVVNQENFESEKSVISRSLLLDFSDKSPDSNASEECFSELVSSSFTDDDDDDSMWSMQTNASIQDEDEGKIAEDKEDYIENIKGGIVLDELCEGLNKINMNEGMAPKFEGKHTRFIYDSDDEIVKEEVEENCAQNDYSPNILCLKGLPTPKGKHLRFYDDEEEEGKIFFMILG</sequence>
<gene>
    <name evidence="2" type="ORF">DEO72_LG4g2075</name>
</gene>
<evidence type="ECO:0000313" key="3">
    <source>
        <dbReference type="Proteomes" id="UP000501690"/>
    </source>
</evidence>
<dbReference type="PANTHER" id="PTHR47512:SF2">
    <property type="entry name" value="ISOMERASE FAMILY PROTEIN, PUTATIVE-RELATED"/>
    <property type="match status" value="1"/>
</dbReference>
<dbReference type="Proteomes" id="UP000501690">
    <property type="component" value="Linkage Group LG4"/>
</dbReference>
<proteinExistence type="predicted"/>
<keyword evidence="3" id="KW-1185">Reference proteome</keyword>
<protein>
    <submittedName>
        <fullName evidence="2">Uncharacterized protein</fullName>
    </submittedName>
</protein>
<dbReference type="EMBL" id="CP039348">
    <property type="protein sequence ID" value="QCD91111.1"/>
    <property type="molecule type" value="Genomic_DNA"/>
</dbReference>
<evidence type="ECO:0000313" key="2">
    <source>
        <dbReference type="EMBL" id="QCD91111.1"/>
    </source>
</evidence>
<dbReference type="AlphaFoldDB" id="A0A4D6LRI4"/>
<dbReference type="PANTHER" id="PTHR47512">
    <property type="entry name" value="EXPRESSED PROTEIN"/>
    <property type="match status" value="1"/>
</dbReference>
<organism evidence="2 3">
    <name type="scientific">Vigna unguiculata</name>
    <name type="common">Cowpea</name>
    <dbReference type="NCBI Taxonomy" id="3917"/>
    <lineage>
        <taxon>Eukaryota</taxon>
        <taxon>Viridiplantae</taxon>
        <taxon>Streptophyta</taxon>
        <taxon>Embryophyta</taxon>
        <taxon>Tracheophyta</taxon>
        <taxon>Spermatophyta</taxon>
        <taxon>Magnoliopsida</taxon>
        <taxon>eudicotyledons</taxon>
        <taxon>Gunneridae</taxon>
        <taxon>Pentapetalae</taxon>
        <taxon>rosids</taxon>
        <taxon>fabids</taxon>
        <taxon>Fabales</taxon>
        <taxon>Fabaceae</taxon>
        <taxon>Papilionoideae</taxon>
        <taxon>50 kb inversion clade</taxon>
        <taxon>NPAAA clade</taxon>
        <taxon>indigoferoid/millettioid clade</taxon>
        <taxon>Phaseoleae</taxon>
        <taxon>Vigna</taxon>
    </lineage>
</organism>
<reference evidence="2 3" key="1">
    <citation type="submission" date="2019-04" db="EMBL/GenBank/DDBJ databases">
        <title>An improved genome assembly and genetic linkage map for asparagus bean, Vigna unguiculata ssp. sesquipedialis.</title>
        <authorList>
            <person name="Xia Q."/>
            <person name="Zhang R."/>
            <person name="Dong Y."/>
        </authorList>
    </citation>
    <scope>NUCLEOTIDE SEQUENCE [LARGE SCALE GENOMIC DNA]</scope>
    <source>
        <tissue evidence="2">Leaf</tissue>
    </source>
</reference>
<feature type="region of interest" description="Disordered" evidence="1">
    <location>
        <begin position="1"/>
        <end position="34"/>
    </location>
</feature>
<accession>A0A4D6LRI4</accession>
<name>A0A4D6LRI4_VIGUN</name>